<dbReference type="CDD" id="cd05483">
    <property type="entry name" value="retropepsin_like_bacteria"/>
    <property type="match status" value="1"/>
</dbReference>
<protein>
    <recommendedName>
        <fullName evidence="3">Peptidase A2 domain-containing protein</fullName>
    </recommendedName>
</protein>
<dbReference type="InterPro" id="IPR001969">
    <property type="entry name" value="Aspartic_peptidase_AS"/>
</dbReference>
<accession>A0A433SGE0</accession>
<evidence type="ECO:0008006" key="3">
    <source>
        <dbReference type="Google" id="ProtNLM"/>
    </source>
</evidence>
<evidence type="ECO:0000313" key="2">
    <source>
        <dbReference type="Proteomes" id="UP000286947"/>
    </source>
</evidence>
<dbReference type="Gene3D" id="2.40.70.10">
    <property type="entry name" value="Acid Proteases"/>
    <property type="match status" value="1"/>
</dbReference>
<dbReference type="NCBIfam" id="TIGR02281">
    <property type="entry name" value="clan_AA_DTGA"/>
    <property type="match status" value="1"/>
</dbReference>
<dbReference type="GO" id="GO:0004190">
    <property type="term" value="F:aspartic-type endopeptidase activity"/>
    <property type="evidence" value="ECO:0007669"/>
    <property type="project" value="InterPro"/>
</dbReference>
<proteinExistence type="predicted"/>
<comment type="caution">
    <text evidence="1">The sequence shown here is derived from an EMBL/GenBank/DDBJ whole genome shotgun (WGS) entry which is preliminary data.</text>
</comment>
<reference evidence="1 2" key="1">
    <citation type="submission" date="2018-01" db="EMBL/GenBank/DDBJ databases">
        <title>Saezia sanguinis gen. nov., sp. nov., in the order Burkholderiales isolated from human blood.</title>
        <authorList>
            <person name="Medina-Pascual M.J."/>
            <person name="Valdezate S."/>
            <person name="Monzon S."/>
            <person name="Cuesta I."/>
            <person name="Carrasco G."/>
            <person name="Villalon P."/>
            <person name="Saez-Nieto J.A."/>
        </authorList>
    </citation>
    <scope>NUCLEOTIDE SEQUENCE [LARGE SCALE GENOMIC DNA]</scope>
    <source>
        <strain evidence="1 2">CNM695-12</strain>
    </source>
</reference>
<sequence precursor="true">MKHHNIYFSLICLHHRMLKITLLSASLVLISAILLAPPNGYAQSANQARAAAQSGPSIALAGSLGGKALVVINNEAPRTMAVGQEYQGIKLLSMQGNQATFQVPTADNGTRRLTLRIGQTPIHLESSSGGSIPTVQEIVLTAGRGGHYYTTGYINSKQTNFMLDTGATSIAMGSDEANRLGISLEGGRPVAMSTANGMVRGYQVRLNSVRIQDVEVFDVEATISEVPMPYILLGNSFLNRFDMNRTHDRLVLRRRY</sequence>
<dbReference type="SUPFAM" id="SSF50630">
    <property type="entry name" value="Acid proteases"/>
    <property type="match status" value="1"/>
</dbReference>
<organism evidence="1 2">
    <name type="scientific">Saezia sanguinis</name>
    <dbReference type="NCBI Taxonomy" id="1965230"/>
    <lineage>
        <taxon>Bacteria</taxon>
        <taxon>Pseudomonadati</taxon>
        <taxon>Pseudomonadota</taxon>
        <taxon>Betaproteobacteria</taxon>
        <taxon>Burkholderiales</taxon>
        <taxon>Saeziaceae</taxon>
        <taxon>Saezia</taxon>
    </lineage>
</organism>
<gene>
    <name evidence="1" type="ORF">CUZ56_00292</name>
</gene>
<dbReference type="GO" id="GO:0006508">
    <property type="term" value="P:proteolysis"/>
    <property type="evidence" value="ECO:0007669"/>
    <property type="project" value="InterPro"/>
</dbReference>
<dbReference type="InterPro" id="IPR011969">
    <property type="entry name" value="Clan_AA_Asp_peptidase_C"/>
</dbReference>
<dbReference type="PROSITE" id="PS00141">
    <property type="entry name" value="ASP_PROTEASE"/>
    <property type="match status" value="1"/>
</dbReference>
<keyword evidence="2" id="KW-1185">Reference proteome</keyword>
<evidence type="ECO:0000313" key="1">
    <source>
        <dbReference type="EMBL" id="RUS67813.1"/>
    </source>
</evidence>
<dbReference type="AlphaFoldDB" id="A0A433SGE0"/>
<dbReference type="InterPro" id="IPR021109">
    <property type="entry name" value="Peptidase_aspartic_dom_sf"/>
</dbReference>
<dbReference type="Proteomes" id="UP000286947">
    <property type="component" value="Unassembled WGS sequence"/>
</dbReference>
<dbReference type="Pfam" id="PF13975">
    <property type="entry name" value="gag-asp_proteas"/>
    <property type="match status" value="1"/>
</dbReference>
<name>A0A433SGE0_9BURK</name>
<dbReference type="EMBL" id="PQSP01000001">
    <property type="protein sequence ID" value="RUS67813.1"/>
    <property type="molecule type" value="Genomic_DNA"/>
</dbReference>
<dbReference type="InterPro" id="IPR034122">
    <property type="entry name" value="Retropepsin-like_bacterial"/>
</dbReference>
<dbReference type="OrthoDB" id="185963at2"/>